<reference evidence="1" key="1">
    <citation type="submission" date="2023-05" db="EMBL/GenBank/DDBJ databases">
        <title>Whole genome sequence of Commensalibacter sp.</title>
        <authorList>
            <person name="Charoenyingcharoen P."/>
            <person name="Yukphan P."/>
        </authorList>
    </citation>
    <scope>NUCLEOTIDE SEQUENCE</scope>
    <source>
        <strain evidence="1">TBRC 16381</strain>
    </source>
</reference>
<dbReference type="InterPro" id="IPR008183">
    <property type="entry name" value="Aldose_1/G6P_1-epimerase"/>
</dbReference>
<dbReference type="InterPro" id="IPR014718">
    <property type="entry name" value="GH-type_carb-bd"/>
</dbReference>
<evidence type="ECO:0000313" key="2">
    <source>
        <dbReference type="Proteomes" id="UP001431634"/>
    </source>
</evidence>
<organism evidence="1 2">
    <name type="scientific">Commensalibacter oyaizuii</name>
    <dbReference type="NCBI Taxonomy" id="3043873"/>
    <lineage>
        <taxon>Bacteria</taxon>
        <taxon>Pseudomonadati</taxon>
        <taxon>Pseudomonadota</taxon>
        <taxon>Alphaproteobacteria</taxon>
        <taxon>Acetobacterales</taxon>
        <taxon>Acetobacteraceae</taxon>
    </lineage>
</organism>
<dbReference type="CDD" id="cd09021">
    <property type="entry name" value="Aldose_epim_Ec_YphB"/>
    <property type="match status" value="1"/>
</dbReference>
<name>A0ABT6PYQ6_9PROT</name>
<dbReference type="Proteomes" id="UP001431634">
    <property type="component" value="Unassembled WGS sequence"/>
</dbReference>
<evidence type="ECO:0000313" key="1">
    <source>
        <dbReference type="EMBL" id="MDI2089991.1"/>
    </source>
</evidence>
<dbReference type="InterPro" id="IPR011013">
    <property type="entry name" value="Gal_mutarotase_sf_dom"/>
</dbReference>
<dbReference type="SUPFAM" id="SSF74650">
    <property type="entry name" value="Galactose mutarotase-like"/>
    <property type="match status" value="1"/>
</dbReference>
<dbReference type="Gene3D" id="2.70.98.10">
    <property type="match status" value="1"/>
</dbReference>
<dbReference type="Pfam" id="PF01263">
    <property type="entry name" value="Aldose_epim"/>
    <property type="match status" value="1"/>
</dbReference>
<protein>
    <submittedName>
        <fullName evidence="1">Aldose 1-epimerase</fullName>
    </submittedName>
</protein>
<proteinExistence type="predicted"/>
<dbReference type="RefSeq" id="WP_281447154.1">
    <property type="nucleotide sequence ID" value="NZ_JASBAO010000001.1"/>
</dbReference>
<sequence>MLEIKSGDNRVGIYPALGGSIAYWLRRDIPVFYPIVNSHLASRSKQIIAAYPLLPYSNRIANGQFQFENRSYQLDLNAANGKDSIHGNAWQREWSLEALTEKTVTLSLTHEPNGEFSGQWPFSYFAKIVYALSENGLAVHLSFKNTDHEKQPVGLGFHPYFPRRDQVEVGFTARSVWNNGTDGLPQGRMSIEGNWSFEKMQVLKKDTVLDNCYAGWDRFAFIRWKYSHAYLTMTCSQIFKHLVVFTPENQPYFTLEPASNMNNGINMPEISDRGLTILKPDQELRGDIFYSFTGV</sequence>
<accession>A0ABT6PYQ6</accession>
<keyword evidence="2" id="KW-1185">Reference proteome</keyword>
<gene>
    <name evidence="1" type="ORF">QJV27_01125</name>
</gene>
<dbReference type="EMBL" id="JASBAO010000001">
    <property type="protein sequence ID" value="MDI2089991.1"/>
    <property type="molecule type" value="Genomic_DNA"/>
</dbReference>
<comment type="caution">
    <text evidence="1">The sequence shown here is derived from an EMBL/GenBank/DDBJ whole genome shotgun (WGS) entry which is preliminary data.</text>
</comment>